<comment type="caution">
    <text evidence="2">The sequence shown here is derived from an EMBL/GenBank/DDBJ whole genome shotgun (WGS) entry which is preliminary data.</text>
</comment>
<reference evidence="2 3" key="1">
    <citation type="submission" date="2016-07" db="EMBL/GenBank/DDBJ databases">
        <title>Pervasive Adenine N6-methylation of Active Genes in Fungi.</title>
        <authorList>
            <consortium name="DOE Joint Genome Institute"/>
            <person name="Mondo S.J."/>
            <person name="Dannebaum R.O."/>
            <person name="Kuo R.C."/>
            <person name="Labutti K."/>
            <person name="Haridas S."/>
            <person name="Kuo A."/>
            <person name="Salamov A."/>
            <person name="Ahrendt S.R."/>
            <person name="Lipzen A."/>
            <person name="Sullivan W."/>
            <person name="Andreopoulos W.B."/>
            <person name="Clum A."/>
            <person name="Lindquist E."/>
            <person name="Daum C."/>
            <person name="Ramamoorthy G.K."/>
            <person name="Gryganskyi A."/>
            <person name="Culley D."/>
            <person name="Magnuson J.K."/>
            <person name="James T.Y."/>
            <person name="O'Malley M.A."/>
            <person name="Stajich J.E."/>
            <person name="Spatafora J.W."/>
            <person name="Visel A."/>
            <person name="Grigoriev I.V."/>
        </authorList>
    </citation>
    <scope>NUCLEOTIDE SEQUENCE [LARGE SCALE GENOMIC DNA]</scope>
    <source>
        <strain evidence="2 3">ATCC 12442</strain>
    </source>
</reference>
<dbReference type="OrthoDB" id="19657at2759"/>
<evidence type="ECO:0000259" key="1">
    <source>
        <dbReference type="Pfam" id="PF00561"/>
    </source>
</evidence>
<evidence type="ECO:0000313" key="3">
    <source>
        <dbReference type="Proteomes" id="UP000193922"/>
    </source>
</evidence>
<sequence>MGSLTEDSPIWSSLSKRGHINIADDKPLHLYYEIFGTGAKKVAFINGMGADRQVWENVVAEFLDLDDYQNFLETLGWEKGVNIVGVSMGGMVALEFASNYPQMVNTLTLAVTNAGLSVPPLRGIVDSVRANFISNPLERFEVICGTLYPESYLKAPAPEDTNCKTMMDLCIQRGIRRAKYTKPMSIWSFFGQVGTVLRHYNLGNLLPDKQILDHMVRTSNSSAVIVFRFEQIENAGHGVTSQCPDRFAKSIDTMVMEVAR</sequence>
<dbReference type="GO" id="GO:0016787">
    <property type="term" value="F:hydrolase activity"/>
    <property type="evidence" value="ECO:0007669"/>
    <property type="project" value="UniProtKB-KW"/>
</dbReference>
<dbReference type="InterPro" id="IPR029058">
    <property type="entry name" value="AB_hydrolase_fold"/>
</dbReference>
<keyword evidence="3" id="KW-1185">Reference proteome</keyword>
<evidence type="ECO:0000313" key="2">
    <source>
        <dbReference type="EMBL" id="ORX65700.1"/>
    </source>
</evidence>
<proteinExistence type="predicted"/>
<dbReference type="InterPro" id="IPR000073">
    <property type="entry name" value="AB_hydrolase_1"/>
</dbReference>
<accession>A0A1Y1VWP3</accession>
<dbReference type="RefSeq" id="XP_040739811.1">
    <property type="nucleotide sequence ID" value="XM_040888815.1"/>
</dbReference>
<gene>
    <name evidence="2" type="ORF">DL89DRAFT_270755</name>
</gene>
<dbReference type="PANTHER" id="PTHR43433">
    <property type="entry name" value="HYDROLASE, ALPHA/BETA FOLD FAMILY PROTEIN"/>
    <property type="match status" value="1"/>
</dbReference>
<feature type="domain" description="AB hydrolase-1" evidence="1">
    <location>
        <begin position="66"/>
        <end position="112"/>
    </location>
</feature>
<dbReference type="EMBL" id="MCFD01000023">
    <property type="protein sequence ID" value="ORX65700.1"/>
    <property type="molecule type" value="Genomic_DNA"/>
</dbReference>
<keyword evidence="2" id="KW-0378">Hydrolase</keyword>
<dbReference type="AlphaFoldDB" id="A0A1Y1VWP3"/>
<name>A0A1Y1VWP3_9FUNG</name>
<organism evidence="2 3">
    <name type="scientific">Linderina pennispora</name>
    <dbReference type="NCBI Taxonomy" id="61395"/>
    <lineage>
        <taxon>Eukaryota</taxon>
        <taxon>Fungi</taxon>
        <taxon>Fungi incertae sedis</taxon>
        <taxon>Zoopagomycota</taxon>
        <taxon>Kickxellomycotina</taxon>
        <taxon>Kickxellomycetes</taxon>
        <taxon>Kickxellales</taxon>
        <taxon>Kickxellaceae</taxon>
        <taxon>Linderina</taxon>
    </lineage>
</organism>
<dbReference type="PANTHER" id="PTHR43433:SF5">
    <property type="entry name" value="AB HYDROLASE-1 DOMAIN-CONTAINING PROTEIN"/>
    <property type="match status" value="1"/>
</dbReference>
<dbReference type="Proteomes" id="UP000193922">
    <property type="component" value="Unassembled WGS sequence"/>
</dbReference>
<dbReference type="STRING" id="61395.A0A1Y1VWP3"/>
<dbReference type="GeneID" id="63805463"/>
<dbReference type="Pfam" id="PF00561">
    <property type="entry name" value="Abhydrolase_1"/>
    <property type="match status" value="1"/>
</dbReference>
<protein>
    <submittedName>
        <fullName evidence="2">Alpha/beta-hydrolase</fullName>
    </submittedName>
</protein>
<dbReference type="Gene3D" id="3.40.50.1820">
    <property type="entry name" value="alpha/beta hydrolase"/>
    <property type="match status" value="1"/>
</dbReference>
<dbReference type="SUPFAM" id="SSF53474">
    <property type="entry name" value="alpha/beta-Hydrolases"/>
    <property type="match status" value="1"/>
</dbReference>
<dbReference type="InterPro" id="IPR050471">
    <property type="entry name" value="AB_hydrolase"/>
</dbReference>